<evidence type="ECO:0000313" key="4">
    <source>
        <dbReference type="Proteomes" id="UP000655751"/>
    </source>
</evidence>
<reference evidence="3" key="1">
    <citation type="submission" date="2020-11" db="EMBL/GenBank/DDBJ databases">
        <title>Nocardia NEAU-351.nov., a novel actinomycete isolated from the cow dung.</title>
        <authorList>
            <person name="Zhang X."/>
        </authorList>
    </citation>
    <scope>NUCLEOTIDE SEQUENCE</scope>
    <source>
        <strain evidence="3">NEAU-351</strain>
    </source>
</reference>
<comment type="similarity">
    <text evidence="1 2">Belongs to the cytochrome P450 family.</text>
</comment>
<dbReference type="InterPro" id="IPR017972">
    <property type="entry name" value="Cyt_P450_CS"/>
</dbReference>
<dbReference type="Pfam" id="PF00067">
    <property type="entry name" value="p450"/>
    <property type="match status" value="1"/>
</dbReference>
<evidence type="ECO:0000313" key="3">
    <source>
        <dbReference type="EMBL" id="MBH0781869.1"/>
    </source>
</evidence>
<keyword evidence="2" id="KW-0560">Oxidoreductase</keyword>
<dbReference type="PANTHER" id="PTHR46696:SF1">
    <property type="entry name" value="CYTOCHROME P450 YJIB-RELATED"/>
    <property type="match status" value="1"/>
</dbReference>
<accession>A0A931IHU5</accession>
<name>A0A931IHU5_9NOCA</name>
<dbReference type="PANTHER" id="PTHR46696">
    <property type="entry name" value="P450, PUTATIVE (EUROFUNG)-RELATED"/>
    <property type="match status" value="1"/>
</dbReference>
<dbReference type="Proteomes" id="UP000655751">
    <property type="component" value="Unassembled WGS sequence"/>
</dbReference>
<comment type="caution">
    <text evidence="3">The sequence shown here is derived from an EMBL/GenBank/DDBJ whole genome shotgun (WGS) entry which is preliminary data.</text>
</comment>
<dbReference type="GO" id="GO:0005506">
    <property type="term" value="F:iron ion binding"/>
    <property type="evidence" value="ECO:0007669"/>
    <property type="project" value="InterPro"/>
</dbReference>
<dbReference type="EMBL" id="JADMLG010000033">
    <property type="protein sequence ID" value="MBH0781869.1"/>
    <property type="molecule type" value="Genomic_DNA"/>
</dbReference>
<dbReference type="InterPro" id="IPR001128">
    <property type="entry name" value="Cyt_P450"/>
</dbReference>
<keyword evidence="4" id="KW-1185">Reference proteome</keyword>
<dbReference type="AlphaFoldDB" id="A0A931IHU5"/>
<dbReference type="GO" id="GO:0004497">
    <property type="term" value="F:monooxygenase activity"/>
    <property type="evidence" value="ECO:0007669"/>
    <property type="project" value="UniProtKB-KW"/>
</dbReference>
<dbReference type="GO" id="GO:0016705">
    <property type="term" value="F:oxidoreductase activity, acting on paired donors, with incorporation or reduction of molecular oxygen"/>
    <property type="evidence" value="ECO:0007669"/>
    <property type="project" value="InterPro"/>
</dbReference>
<dbReference type="InterPro" id="IPR036396">
    <property type="entry name" value="Cyt_P450_sf"/>
</dbReference>
<feature type="non-terminal residue" evidence="3">
    <location>
        <position position="1"/>
    </location>
</feature>
<keyword evidence="2" id="KW-0408">Iron</keyword>
<dbReference type="GO" id="GO:0020037">
    <property type="term" value="F:heme binding"/>
    <property type="evidence" value="ECO:0007669"/>
    <property type="project" value="InterPro"/>
</dbReference>
<keyword evidence="2" id="KW-0349">Heme</keyword>
<gene>
    <name evidence="3" type="ORF">IT779_36915</name>
</gene>
<evidence type="ECO:0000256" key="2">
    <source>
        <dbReference type="RuleBase" id="RU000461"/>
    </source>
</evidence>
<keyword evidence="2" id="KW-0479">Metal-binding</keyword>
<keyword evidence="2" id="KW-0503">Monooxygenase</keyword>
<sequence length="61" mass="7029">FGKGIHFCLGAPLARLEVRIAMEILIERYSDIRVRDDVPVNLWNPWAMIGANRLPIEVRRA</sequence>
<dbReference type="Gene3D" id="1.10.630.10">
    <property type="entry name" value="Cytochrome P450"/>
    <property type="match status" value="1"/>
</dbReference>
<dbReference type="PROSITE" id="PS00086">
    <property type="entry name" value="CYTOCHROME_P450"/>
    <property type="match status" value="1"/>
</dbReference>
<protein>
    <submittedName>
        <fullName evidence="3">Cytochrome P450</fullName>
    </submittedName>
</protein>
<proteinExistence type="inferred from homology"/>
<dbReference type="SUPFAM" id="SSF48264">
    <property type="entry name" value="Cytochrome P450"/>
    <property type="match status" value="1"/>
</dbReference>
<dbReference type="RefSeq" id="WP_196154148.1">
    <property type="nucleotide sequence ID" value="NZ_JADMLG010000033.1"/>
</dbReference>
<evidence type="ECO:0000256" key="1">
    <source>
        <dbReference type="ARBA" id="ARBA00010617"/>
    </source>
</evidence>
<organism evidence="3 4">
    <name type="scientific">Nocardia bovistercoris</name>
    <dbReference type="NCBI Taxonomy" id="2785916"/>
    <lineage>
        <taxon>Bacteria</taxon>
        <taxon>Bacillati</taxon>
        <taxon>Actinomycetota</taxon>
        <taxon>Actinomycetes</taxon>
        <taxon>Mycobacteriales</taxon>
        <taxon>Nocardiaceae</taxon>
        <taxon>Nocardia</taxon>
    </lineage>
</organism>